<evidence type="ECO:0000256" key="3">
    <source>
        <dbReference type="ARBA" id="ARBA00023163"/>
    </source>
</evidence>
<organism evidence="5 6">
    <name type="scientific">Danxiaibacter flavus</name>
    <dbReference type="NCBI Taxonomy" id="3049108"/>
    <lineage>
        <taxon>Bacteria</taxon>
        <taxon>Pseudomonadati</taxon>
        <taxon>Bacteroidota</taxon>
        <taxon>Chitinophagia</taxon>
        <taxon>Chitinophagales</taxon>
        <taxon>Chitinophagaceae</taxon>
        <taxon>Danxiaibacter</taxon>
    </lineage>
</organism>
<evidence type="ECO:0000313" key="5">
    <source>
        <dbReference type="EMBL" id="MEX6686829.1"/>
    </source>
</evidence>
<dbReference type="PANTHER" id="PTHR43280:SF2">
    <property type="entry name" value="HTH-TYPE TRANSCRIPTIONAL REGULATOR EXSA"/>
    <property type="match status" value="1"/>
</dbReference>
<dbReference type="InterPro" id="IPR018060">
    <property type="entry name" value="HTH_AraC"/>
</dbReference>
<proteinExistence type="predicted"/>
<dbReference type="EMBL" id="JAULBC010000001">
    <property type="protein sequence ID" value="MEX6686829.1"/>
    <property type="molecule type" value="Genomic_DNA"/>
</dbReference>
<dbReference type="PANTHER" id="PTHR43280">
    <property type="entry name" value="ARAC-FAMILY TRANSCRIPTIONAL REGULATOR"/>
    <property type="match status" value="1"/>
</dbReference>
<dbReference type="SUPFAM" id="SSF46689">
    <property type="entry name" value="Homeodomain-like"/>
    <property type="match status" value="2"/>
</dbReference>
<dbReference type="Gene3D" id="1.10.10.60">
    <property type="entry name" value="Homeodomain-like"/>
    <property type="match status" value="2"/>
</dbReference>
<dbReference type="InterPro" id="IPR020449">
    <property type="entry name" value="Tscrpt_reg_AraC-type_HTH"/>
</dbReference>
<dbReference type="Proteomes" id="UP001560573">
    <property type="component" value="Unassembled WGS sequence"/>
</dbReference>
<feature type="domain" description="HTH araC/xylS-type" evidence="4">
    <location>
        <begin position="193"/>
        <end position="291"/>
    </location>
</feature>
<keyword evidence="2" id="KW-0238">DNA-binding</keyword>
<dbReference type="PROSITE" id="PS00041">
    <property type="entry name" value="HTH_ARAC_FAMILY_1"/>
    <property type="match status" value="1"/>
</dbReference>
<protein>
    <submittedName>
        <fullName evidence="5">AraC family transcriptional regulator</fullName>
    </submittedName>
</protein>
<dbReference type="Pfam" id="PF12833">
    <property type="entry name" value="HTH_18"/>
    <property type="match status" value="1"/>
</dbReference>
<dbReference type="PROSITE" id="PS01124">
    <property type="entry name" value="HTH_ARAC_FAMILY_2"/>
    <property type="match status" value="1"/>
</dbReference>
<name>A0ABV3ZAE7_9BACT</name>
<sequence>MDFFKLEQHQSELLRPFPEIFEFGYEKYSTIRLGSLERHLNPGIEICFIKKGRYNWVIENEQYLLYPKNASVTMPWEYHGSKEGFLDIGTLFWVIITPRSFTPDGKLQLSNSFSQDQHLTEAIGKVFVSRKQPVLQNGSALGKIFEEMAIEITQQPLGFKTRVYYLLYDLMLTMARNLLEEMPMKKHTATDLQKLNSVLHETLDHDWSVEEMAAVVGKKVTSFTSFLKNKTGLTPINYLIELRIQEAKKLLLDEKNKISDVAWECGFSSTQHFSNTFRQKTGVSPSTFIKDNHKV</sequence>
<keyword evidence="6" id="KW-1185">Reference proteome</keyword>
<reference evidence="5 6" key="1">
    <citation type="submission" date="2023-07" db="EMBL/GenBank/DDBJ databases">
        <authorList>
            <person name="Lian W.-H."/>
        </authorList>
    </citation>
    <scope>NUCLEOTIDE SEQUENCE [LARGE SCALE GENOMIC DNA]</scope>
    <source>
        <strain evidence="5 6">SYSU DXS3180</strain>
    </source>
</reference>
<keyword evidence="1" id="KW-0805">Transcription regulation</keyword>
<keyword evidence="3" id="KW-0804">Transcription</keyword>
<comment type="caution">
    <text evidence="5">The sequence shown here is derived from an EMBL/GenBank/DDBJ whole genome shotgun (WGS) entry which is preliminary data.</text>
</comment>
<evidence type="ECO:0000259" key="4">
    <source>
        <dbReference type="PROSITE" id="PS01124"/>
    </source>
</evidence>
<dbReference type="InterPro" id="IPR018062">
    <property type="entry name" value="HTH_AraC-typ_CS"/>
</dbReference>
<dbReference type="InterPro" id="IPR009057">
    <property type="entry name" value="Homeodomain-like_sf"/>
</dbReference>
<gene>
    <name evidence="5" type="ORF">QTN47_04955</name>
</gene>
<evidence type="ECO:0000313" key="6">
    <source>
        <dbReference type="Proteomes" id="UP001560573"/>
    </source>
</evidence>
<accession>A0ABV3ZAE7</accession>
<evidence type="ECO:0000256" key="1">
    <source>
        <dbReference type="ARBA" id="ARBA00023015"/>
    </source>
</evidence>
<dbReference type="PRINTS" id="PR00032">
    <property type="entry name" value="HTHARAC"/>
</dbReference>
<dbReference type="RefSeq" id="WP_369328226.1">
    <property type="nucleotide sequence ID" value="NZ_JAULBC010000001.1"/>
</dbReference>
<dbReference type="SMART" id="SM00342">
    <property type="entry name" value="HTH_ARAC"/>
    <property type="match status" value="1"/>
</dbReference>
<evidence type="ECO:0000256" key="2">
    <source>
        <dbReference type="ARBA" id="ARBA00023125"/>
    </source>
</evidence>